<dbReference type="HOGENOM" id="CLU_3237533_0_0_10"/>
<dbReference type="AlphaFoldDB" id="B2RIR9"/>
<evidence type="ECO:0000313" key="2">
    <source>
        <dbReference type="Proteomes" id="UP000008842"/>
    </source>
</evidence>
<sequence length="43" mass="4570">MHTPSARLAGYSQITDCIHIDTVPVGSCLFGAGRLALKLKAKE</sequence>
<dbReference type="EMBL" id="AP009380">
    <property type="protein sequence ID" value="BAG33264.1"/>
    <property type="molecule type" value="Genomic_DNA"/>
</dbReference>
<accession>B2RIR9</accession>
<proteinExistence type="predicted"/>
<reference evidence="1 2" key="1">
    <citation type="journal article" date="2008" name="DNA Res.">
        <title>Determination of the genome sequence of Porphyromonas gingivalis strain ATCC 33277 and genomic comparison with strain W83 revealed extensive genome rearrangements in P. gingivalis.</title>
        <authorList>
            <person name="Naito M."/>
            <person name="Hirakawa H."/>
            <person name="Yamashita A."/>
            <person name="Ohara N."/>
            <person name="Shoji M."/>
            <person name="Yukitake H."/>
            <person name="Nakayama K."/>
            <person name="Toh H."/>
            <person name="Yoshimura F."/>
            <person name="Kuhara S."/>
            <person name="Hattori M."/>
            <person name="Hayashi T."/>
            <person name="Nakayama K."/>
        </authorList>
    </citation>
    <scope>NUCLEOTIDE SEQUENCE [LARGE SCALE GENOMIC DNA]</scope>
    <source>
        <strain evidence="2">ATCC 33277 / DSM 20709 / CIP 103683 / JCM 12257 / NCTC 11834 / 2561</strain>
    </source>
</reference>
<name>B2RIR9_PORG3</name>
<evidence type="ECO:0000313" key="1">
    <source>
        <dbReference type="EMBL" id="BAG33264.1"/>
    </source>
</evidence>
<dbReference type="Proteomes" id="UP000008842">
    <property type="component" value="Chromosome"/>
</dbReference>
<organism evidence="1 2">
    <name type="scientific">Porphyromonas gingivalis (strain ATCC 33277 / DSM 20709 / CIP 103683 / JCM 12257 / NCTC 11834 / 2561)</name>
    <dbReference type="NCBI Taxonomy" id="431947"/>
    <lineage>
        <taxon>Bacteria</taxon>
        <taxon>Pseudomonadati</taxon>
        <taxon>Bacteroidota</taxon>
        <taxon>Bacteroidia</taxon>
        <taxon>Bacteroidales</taxon>
        <taxon>Porphyromonadaceae</taxon>
        <taxon>Porphyromonas</taxon>
    </lineage>
</organism>
<protein>
    <submittedName>
        <fullName evidence="1">Uncharacterized protein</fullName>
    </submittedName>
</protein>
<dbReference type="KEGG" id="pgn:PGN_0745"/>
<gene>
    <name evidence="1" type="ordered locus">PGN_0745</name>
</gene>